<sequence length="245" mass="26217">MGSTRARGDNSTNAAPKRQGVGYVHWDDPAQEAMYFQNLSPVLSVSSALLTHGAKPDLYSRPGVPEGPILPPLIGAIFKDSDDLAAQLVRAGARMEKFEGMTKESGGVLHWAVRRGLEETVEAVEAVLERYRKADEARAGGADAKGSEEEEKPVDVSKPAPGADPAALHDLRPLIDAVNLLFLPLSEAPSHAYNGTPLHFAAQVGNVRVARMLLDAGADPTRDDGSGHNVLHVAAEWGEPRWCSF</sequence>
<dbReference type="InterPro" id="IPR050745">
    <property type="entry name" value="Multifunctional_regulatory"/>
</dbReference>
<protein>
    <submittedName>
        <fullName evidence="5">Uncharacterized protein</fullName>
    </submittedName>
</protein>
<dbReference type="InterPro" id="IPR036770">
    <property type="entry name" value="Ankyrin_rpt-contain_sf"/>
</dbReference>
<dbReference type="AlphaFoldDB" id="A0A138ZZ74"/>
<dbReference type="Gene3D" id="1.25.40.20">
    <property type="entry name" value="Ankyrin repeat-containing domain"/>
    <property type="match status" value="1"/>
</dbReference>
<dbReference type="Proteomes" id="UP000070544">
    <property type="component" value="Unassembled WGS sequence"/>
</dbReference>
<keyword evidence="2 3" id="KW-0040">ANK repeat</keyword>
<dbReference type="Pfam" id="PF12796">
    <property type="entry name" value="Ank_2"/>
    <property type="match status" value="1"/>
</dbReference>
<evidence type="ECO:0000256" key="1">
    <source>
        <dbReference type="ARBA" id="ARBA00022737"/>
    </source>
</evidence>
<keyword evidence="1" id="KW-0677">Repeat</keyword>
<dbReference type="InterPro" id="IPR002110">
    <property type="entry name" value="Ankyrin_rpt"/>
</dbReference>
<gene>
    <name evidence="5" type="ORF">M427DRAFT_207193</name>
</gene>
<feature type="region of interest" description="Disordered" evidence="4">
    <location>
        <begin position="1"/>
        <end position="20"/>
    </location>
</feature>
<accession>A0A138ZZ74</accession>
<evidence type="ECO:0000256" key="4">
    <source>
        <dbReference type="SAM" id="MobiDB-lite"/>
    </source>
</evidence>
<proteinExistence type="predicted"/>
<dbReference type="EMBL" id="KQ965849">
    <property type="protein sequence ID" value="KXS09812.1"/>
    <property type="molecule type" value="Genomic_DNA"/>
</dbReference>
<organism evidence="5 6">
    <name type="scientific">Gonapodya prolifera (strain JEL478)</name>
    <name type="common">Monoblepharis prolifera</name>
    <dbReference type="NCBI Taxonomy" id="1344416"/>
    <lineage>
        <taxon>Eukaryota</taxon>
        <taxon>Fungi</taxon>
        <taxon>Fungi incertae sedis</taxon>
        <taxon>Chytridiomycota</taxon>
        <taxon>Chytridiomycota incertae sedis</taxon>
        <taxon>Monoblepharidomycetes</taxon>
        <taxon>Monoblepharidales</taxon>
        <taxon>Gonapodyaceae</taxon>
        <taxon>Gonapodya</taxon>
    </lineage>
</organism>
<reference evidence="5 6" key="1">
    <citation type="journal article" date="2015" name="Genome Biol. Evol.">
        <title>Phylogenomic analyses indicate that early fungi evolved digesting cell walls of algal ancestors of land plants.</title>
        <authorList>
            <person name="Chang Y."/>
            <person name="Wang S."/>
            <person name="Sekimoto S."/>
            <person name="Aerts A.L."/>
            <person name="Choi C."/>
            <person name="Clum A."/>
            <person name="LaButti K.M."/>
            <person name="Lindquist E.A."/>
            <person name="Yee Ngan C."/>
            <person name="Ohm R.A."/>
            <person name="Salamov A.A."/>
            <person name="Grigoriev I.V."/>
            <person name="Spatafora J.W."/>
            <person name="Berbee M.L."/>
        </authorList>
    </citation>
    <scope>NUCLEOTIDE SEQUENCE [LARGE SCALE GENOMIC DNA]</scope>
    <source>
        <strain evidence="5 6">JEL478</strain>
    </source>
</reference>
<dbReference type="SUPFAM" id="SSF48403">
    <property type="entry name" value="Ankyrin repeat"/>
    <property type="match status" value="1"/>
</dbReference>
<dbReference type="PANTHER" id="PTHR24189">
    <property type="entry name" value="MYOTROPHIN"/>
    <property type="match status" value="1"/>
</dbReference>
<feature type="repeat" description="ANK" evidence="3">
    <location>
        <begin position="193"/>
        <end position="225"/>
    </location>
</feature>
<dbReference type="PROSITE" id="PS50297">
    <property type="entry name" value="ANK_REP_REGION"/>
    <property type="match status" value="1"/>
</dbReference>
<evidence type="ECO:0000256" key="2">
    <source>
        <dbReference type="ARBA" id="ARBA00023043"/>
    </source>
</evidence>
<keyword evidence="6" id="KW-1185">Reference proteome</keyword>
<dbReference type="PANTHER" id="PTHR24189:SF50">
    <property type="entry name" value="ANKYRIN REPEAT AND SOCS BOX PROTEIN 2"/>
    <property type="match status" value="1"/>
</dbReference>
<evidence type="ECO:0000256" key="3">
    <source>
        <dbReference type="PROSITE-ProRule" id="PRU00023"/>
    </source>
</evidence>
<feature type="region of interest" description="Disordered" evidence="4">
    <location>
        <begin position="135"/>
        <end position="160"/>
    </location>
</feature>
<evidence type="ECO:0000313" key="6">
    <source>
        <dbReference type="Proteomes" id="UP000070544"/>
    </source>
</evidence>
<feature type="compositionally biased region" description="Polar residues" evidence="4">
    <location>
        <begin position="1"/>
        <end position="14"/>
    </location>
</feature>
<name>A0A138ZZ74_GONPJ</name>
<dbReference type="PROSITE" id="PS50088">
    <property type="entry name" value="ANK_REPEAT"/>
    <property type="match status" value="1"/>
</dbReference>
<dbReference type="OrthoDB" id="20872at2759"/>
<evidence type="ECO:0000313" key="5">
    <source>
        <dbReference type="EMBL" id="KXS09812.1"/>
    </source>
</evidence>
<dbReference type="SMART" id="SM00248">
    <property type="entry name" value="ANK"/>
    <property type="match status" value="1"/>
</dbReference>